<dbReference type="AlphaFoldDB" id="A0A2R6X508"/>
<sequence>MCCDASFYLDMNLFDPSAHSRSSSSSSSLATNHYYSYSTCSFLSSSICLPAACLPACLPSFLPSVFLPRFHHSVLLSISLSYSFSDQAAAALIMARLPVQQLSTQLTIMMLLSYSSIFLPLSDAARADTFTKGVNPALTGNVAPTPRLRGMVAGARPESFDDNIPVVHRRDLSSSSAVSSDSQSAVTRTVLKLNGDREAEETRRGLERDIVRISHAASNAGLDGSLGESPLGAQSAAEFSSAAAAADESLPRQLRNSALLRFADVPALGLWQITDDDEDNLRTEAVVWAAVSGVGSDPAAANSRAEMAFSLLQQDNYIKRKALQADISPPGMWQDSGDQIEVKAGKRSMLADISPPGVWTDAELIDSRFQKRSLLADISPPGLWADDGDDTQDKYHKRRLLADISPPGMWQGSDDQISSVDARCK</sequence>
<keyword evidence="3" id="KW-1185">Reference proteome</keyword>
<dbReference type="Gramene" id="Mp1g09210.1">
    <property type="protein sequence ID" value="Mp1g09210.1.cds"/>
    <property type="gene ID" value="Mp1g09210"/>
</dbReference>
<dbReference type="OrthoDB" id="10372583at2759"/>
<name>A0A2R6X508_MARPO</name>
<organism evidence="2 3">
    <name type="scientific">Marchantia polymorpha</name>
    <name type="common">Common liverwort</name>
    <name type="synonym">Marchantia aquatica</name>
    <dbReference type="NCBI Taxonomy" id="3197"/>
    <lineage>
        <taxon>Eukaryota</taxon>
        <taxon>Viridiplantae</taxon>
        <taxon>Streptophyta</taxon>
        <taxon>Embryophyta</taxon>
        <taxon>Marchantiophyta</taxon>
        <taxon>Marchantiopsida</taxon>
        <taxon>Marchantiidae</taxon>
        <taxon>Marchantiales</taxon>
        <taxon>Marchantiaceae</taxon>
        <taxon>Marchantia</taxon>
    </lineage>
</organism>
<protein>
    <submittedName>
        <fullName evidence="2">Uncharacterized protein</fullName>
    </submittedName>
</protein>
<feature type="region of interest" description="Disordered" evidence="1">
    <location>
        <begin position="405"/>
        <end position="425"/>
    </location>
</feature>
<dbReference type="Proteomes" id="UP000244005">
    <property type="component" value="Unassembled WGS sequence"/>
</dbReference>
<dbReference type="EMBL" id="KZ772708">
    <property type="protein sequence ID" value="PTQ41188.1"/>
    <property type="molecule type" value="Genomic_DNA"/>
</dbReference>
<evidence type="ECO:0000313" key="2">
    <source>
        <dbReference type="EMBL" id="PTQ41188.1"/>
    </source>
</evidence>
<accession>A0A2R6X508</accession>
<evidence type="ECO:0000313" key="3">
    <source>
        <dbReference type="Proteomes" id="UP000244005"/>
    </source>
</evidence>
<reference evidence="3" key="1">
    <citation type="journal article" date="2017" name="Cell">
        <title>Insights into land plant evolution garnered from the Marchantia polymorpha genome.</title>
        <authorList>
            <person name="Bowman J.L."/>
            <person name="Kohchi T."/>
            <person name="Yamato K.T."/>
            <person name="Jenkins J."/>
            <person name="Shu S."/>
            <person name="Ishizaki K."/>
            <person name="Yamaoka S."/>
            <person name="Nishihama R."/>
            <person name="Nakamura Y."/>
            <person name="Berger F."/>
            <person name="Adam C."/>
            <person name="Aki S.S."/>
            <person name="Althoff F."/>
            <person name="Araki T."/>
            <person name="Arteaga-Vazquez M.A."/>
            <person name="Balasubrmanian S."/>
            <person name="Barry K."/>
            <person name="Bauer D."/>
            <person name="Boehm C.R."/>
            <person name="Briginshaw L."/>
            <person name="Caballero-Perez J."/>
            <person name="Catarino B."/>
            <person name="Chen F."/>
            <person name="Chiyoda S."/>
            <person name="Chovatia M."/>
            <person name="Davies K.M."/>
            <person name="Delmans M."/>
            <person name="Demura T."/>
            <person name="Dierschke T."/>
            <person name="Dolan L."/>
            <person name="Dorantes-Acosta A.E."/>
            <person name="Eklund D.M."/>
            <person name="Florent S.N."/>
            <person name="Flores-Sandoval E."/>
            <person name="Fujiyama A."/>
            <person name="Fukuzawa H."/>
            <person name="Galik B."/>
            <person name="Grimanelli D."/>
            <person name="Grimwood J."/>
            <person name="Grossniklaus U."/>
            <person name="Hamada T."/>
            <person name="Haseloff J."/>
            <person name="Hetherington A.J."/>
            <person name="Higo A."/>
            <person name="Hirakawa Y."/>
            <person name="Hundley H.N."/>
            <person name="Ikeda Y."/>
            <person name="Inoue K."/>
            <person name="Inoue S.I."/>
            <person name="Ishida S."/>
            <person name="Jia Q."/>
            <person name="Kakita M."/>
            <person name="Kanazawa T."/>
            <person name="Kawai Y."/>
            <person name="Kawashima T."/>
            <person name="Kennedy M."/>
            <person name="Kinose K."/>
            <person name="Kinoshita T."/>
            <person name="Kohara Y."/>
            <person name="Koide E."/>
            <person name="Komatsu K."/>
            <person name="Kopischke S."/>
            <person name="Kubo M."/>
            <person name="Kyozuka J."/>
            <person name="Lagercrantz U."/>
            <person name="Lin S.S."/>
            <person name="Lindquist E."/>
            <person name="Lipzen A.M."/>
            <person name="Lu C.W."/>
            <person name="De Luna E."/>
            <person name="Martienssen R.A."/>
            <person name="Minamino N."/>
            <person name="Mizutani M."/>
            <person name="Mizutani M."/>
            <person name="Mochizuki N."/>
            <person name="Monte I."/>
            <person name="Mosher R."/>
            <person name="Nagasaki H."/>
            <person name="Nakagami H."/>
            <person name="Naramoto S."/>
            <person name="Nishitani K."/>
            <person name="Ohtani M."/>
            <person name="Okamoto T."/>
            <person name="Okumura M."/>
            <person name="Phillips J."/>
            <person name="Pollak B."/>
            <person name="Reinders A."/>
            <person name="Rovekamp M."/>
            <person name="Sano R."/>
            <person name="Sawa S."/>
            <person name="Schmid M.W."/>
            <person name="Shirakawa M."/>
            <person name="Solano R."/>
            <person name="Spunde A."/>
            <person name="Suetsugu N."/>
            <person name="Sugano S."/>
            <person name="Sugiyama A."/>
            <person name="Sun R."/>
            <person name="Suzuki Y."/>
            <person name="Takenaka M."/>
            <person name="Takezawa D."/>
            <person name="Tomogane H."/>
            <person name="Tsuzuki M."/>
            <person name="Ueda T."/>
            <person name="Umeda M."/>
            <person name="Ward J.M."/>
            <person name="Watanabe Y."/>
            <person name="Yazaki K."/>
            <person name="Yokoyama R."/>
            <person name="Yoshitake Y."/>
            <person name="Yotsui I."/>
            <person name="Zachgo S."/>
            <person name="Schmutz J."/>
        </authorList>
    </citation>
    <scope>NUCLEOTIDE SEQUENCE [LARGE SCALE GENOMIC DNA]</scope>
    <source>
        <strain evidence="3">Tak-1</strain>
    </source>
</reference>
<proteinExistence type="predicted"/>
<evidence type="ECO:0000256" key="1">
    <source>
        <dbReference type="SAM" id="MobiDB-lite"/>
    </source>
</evidence>
<gene>
    <name evidence="2" type="ORF">MARPO_0036s0157</name>
</gene>